<comment type="subcellular location">
    <subcellularLocation>
        <location evidence="1">Fimbrium</location>
    </subcellularLocation>
</comment>
<dbReference type="PANTHER" id="PTHR33420:SF3">
    <property type="entry name" value="FIMBRIAL SUBUNIT ELFA"/>
    <property type="match status" value="1"/>
</dbReference>
<evidence type="ECO:0000313" key="8">
    <source>
        <dbReference type="EMBL" id="MER5077585.1"/>
    </source>
</evidence>
<name>A0AAI9I049_PROST</name>
<reference evidence="8 9" key="1">
    <citation type="submission" date="2021-04" db="EMBL/GenBank/DDBJ databases">
        <title>Determining the burden of carbapenem-resistant Enterobacterales from a tertiary public heath setting in Bangladesh: a clinical, epidemiological, and molecular study.</title>
        <authorList>
            <person name="Farzana R."/>
            <person name="Walsh T.R."/>
        </authorList>
    </citation>
    <scope>NUCLEOTIDE SEQUENCE [LARGE SCALE GENOMIC DNA]</scope>
    <source>
        <strain evidence="8">Dmpro_s316</strain>
        <strain evidence="9">dmpro_s316</strain>
    </source>
</reference>
<accession>A0AAI9I049</accession>
<dbReference type="Pfam" id="PF00419">
    <property type="entry name" value="Fimbrial"/>
    <property type="match status" value="1"/>
</dbReference>
<evidence type="ECO:0000259" key="6">
    <source>
        <dbReference type="Pfam" id="PF00419"/>
    </source>
</evidence>
<dbReference type="EMBL" id="AAZDVE040000013">
    <property type="protein sequence ID" value="EMP9433052.1"/>
    <property type="molecule type" value="Genomic_DNA"/>
</dbReference>
<proteinExistence type="inferred from homology"/>
<feature type="domain" description="Fimbrial-type adhesion" evidence="6">
    <location>
        <begin position="30"/>
        <end position="181"/>
    </location>
</feature>
<feature type="signal peptide" evidence="5">
    <location>
        <begin position="1"/>
        <end position="26"/>
    </location>
</feature>
<keyword evidence="3 5" id="KW-0732">Signal</keyword>
<evidence type="ECO:0000256" key="1">
    <source>
        <dbReference type="ARBA" id="ARBA00004561"/>
    </source>
</evidence>
<dbReference type="InterPro" id="IPR050263">
    <property type="entry name" value="Bact_Fimbrial_Adh_Pro"/>
</dbReference>
<dbReference type="EMBL" id="JAGSRH010000016">
    <property type="protein sequence ID" value="MER5077585.1"/>
    <property type="molecule type" value="Genomic_DNA"/>
</dbReference>
<dbReference type="Proteomes" id="UP001495779">
    <property type="component" value="Unassembled WGS sequence"/>
</dbReference>
<dbReference type="GO" id="GO:0009289">
    <property type="term" value="C:pilus"/>
    <property type="evidence" value="ECO:0007669"/>
    <property type="project" value="UniProtKB-SubCell"/>
</dbReference>
<comment type="caution">
    <text evidence="7">The sequence shown here is derived from an EMBL/GenBank/DDBJ whole genome shotgun (WGS) entry which is preliminary data.</text>
</comment>
<sequence length="183" mass="20436">MKQRDKLIRYFLTMSLLSCMVNHATAMVNIHYKGSIKYSTCGIKTQNINVDLGTWLTKSQNGFGSAQNTQSDWVEFTLEFECPDSMSLLNGQFQGASESSGKYLSLDKGNGYSTGAAIEIQSYENASHRWVNRNINTLYNFMKNEAVNKGNTSLKVRARYVQTNTKLTQGKANASVTFVVQAN</sequence>
<dbReference type="RefSeq" id="WP_154624216.1">
    <property type="nucleotide sequence ID" value="NZ_CP095443.1"/>
</dbReference>
<reference evidence="7" key="2">
    <citation type="submission" date="2024-02" db="EMBL/GenBank/DDBJ databases">
        <authorList>
            <consortium name="Clinical and Environmental Microbiology Branch: Whole genome sequencing antimicrobial resistance pathogens in the healthcare setting"/>
        </authorList>
    </citation>
    <scope>NUCLEOTIDE SEQUENCE</scope>
    <source>
        <strain evidence="7">2020GO-00142</strain>
    </source>
</reference>
<feature type="chain" id="PRO_5043281275" evidence="5">
    <location>
        <begin position="27"/>
        <end position="183"/>
    </location>
</feature>
<organism evidence="7">
    <name type="scientific">Providencia stuartii</name>
    <dbReference type="NCBI Taxonomy" id="588"/>
    <lineage>
        <taxon>Bacteria</taxon>
        <taxon>Pseudomonadati</taxon>
        <taxon>Pseudomonadota</taxon>
        <taxon>Gammaproteobacteria</taxon>
        <taxon>Enterobacterales</taxon>
        <taxon>Morganellaceae</taxon>
        <taxon>Providencia</taxon>
    </lineage>
</organism>
<dbReference type="AlphaFoldDB" id="A0AAI9I049"/>
<comment type="similarity">
    <text evidence="2">Belongs to the fimbrial protein family.</text>
</comment>
<dbReference type="SUPFAM" id="SSF49401">
    <property type="entry name" value="Bacterial adhesins"/>
    <property type="match status" value="1"/>
</dbReference>
<dbReference type="PANTHER" id="PTHR33420">
    <property type="entry name" value="FIMBRIAL SUBUNIT ELFA-RELATED"/>
    <property type="match status" value="1"/>
</dbReference>
<evidence type="ECO:0000256" key="2">
    <source>
        <dbReference type="ARBA" id="ARBA00006671"/>
    </source>
</evidence>
<evidence type="ECO:0000313" key="7">
    <source>
        <dbReference type="EMBL" id="EMP9433052.1"/>
    </source>
</evidence>
<dbReference type="InterPro" id="IPR036937">
    <property type="entry name" value="Adhesion_dom_fimbrial_sf"/>
</dbReference>
<keyword evidence="4" id="KW-0281">Fimbrium</keyword>
<protein>
    <submittedName>
        <fullName evidence="7">Fimbrial protein</fullName>
    </submittedName>
</protein>
<dbReference type="InterPro" id="IPR008966">
    <property type="entry name" value="Adhesion_dom_sf"/>
</dbReference>
<dbReference type="GO" id="GO:0043709">
    <property type="term" value="P:cell adhesion involved in single-species biofilm formation"/>
    <property type="evidence" value="ECO:0007669"/>
    <property type="project" value="TreeGrafter"/>
</dbReference>
<evidence type="ECO:0000256" key="3">
    <source>
        <dbReference type="ARBA" id="ARBA00022729"/>
    </source>
</evidence>
<evidence type="ECO:0000256" key="5">
    <source>
        <dbReference type="SAM" id="SignalP"/>
    </source>
</evidence>
<evidence type="ECO:0000313" key="9">
    <source>
        <dbReference type="Proteomes" id="UP001495779"/>
    </source>
</evidence>
<evidence type="ECO:0000256" key="4">
    <source>
        <dbReference type="ARBA" id="ARBA00023263"/>
    </source>
</evidence>
<dbReference type="InterPro" id="IPR000259">
    <property type="entry name" value="Adhesion_dom_fimbrial"/>
</dbReference>
<dbReference type="Gene3D" id="2.60.40.1090">
    <property type="entry name" value="Fimbrial-type adhesion domain"/>
    <property type="match status" value="1"/>
</dbReference>
<gene>
    <name evidence="7" type="ORF">JRA39_002104</name>
    <name evidence="8" type="ORF">KDV35_12060</name>
</gene>